<feature type="region of interest" description="Disordered" evidence="1">
    <location>
        <begin position="56"/>
        <end position="81"/>
    </location>
</feature>
<evidence type="ECO:0000313" key="2">
    <source>
        <dbReference type="EMBL" id="VDO61718.1"/>
    </source>
</evidence>
<keyword evidence="3" id="KW-1185">Reference proteome</keyword>
<organism evidence="3 4">
    <name type="scientific">Heligmosomoides polygyrus</name>
    <name type="common">Parasitic roundworm</name>
    <dbReference type="NCBI Taxonomy" id="6339"/>
    <lineage>
        <taxon>Eukaryota</taxon>
        <taxon>Metazoa</taxon>
        <taxon>Ecdysozoa</taxon>
        <taxon>Nematoda</taxon>
        <taxon>Chromadorea</taxon>
        <taxon>Rhabditida</taxon>
        <taxon>Rhabditina</taxon>
        <taxon>Rhabditomorpha</taxon>
        <taxon>Strongyloidea</taxon>
        <taxon>Heligmosomidae</taxon>
        <taxon>Heligmosomoides</taxon>
    </lineage>
</organism>
<evidence type="ECO:0000313" key="3">
    <source>
        <dbReference type="Proteomes" id="UP000050761"/>
    </source>
</evidence>
<protein>
    <submittedName>
        <fullName evidence="4">SLC12 domain-containing protein</fullName>
    </submittedName>
</protein>
<accession>A0A183FE35</accession>
<name>A0A183FE35_HELPZ</name>
<dbReference type="EMBL" id="UZAH01025333">
    <property type="protein sequence ID" value="VDO61718.1"/>
    <property type="molecule type" value="Genomic_DNA"/>
</dbReference>
<dbReference type="WBParaSite" id="HPBE_0000458201-mRNA-1">
    <property type="protein sequence ID" value="HPBE_0000458201-mRNA-1"/>
    <property type="gene ID" value="HPBE_0000458201"/>
</dbReference>
<dbReference type="Proteomes" id="UP000050761">
    <property type="component" value="Unassembled WGS sequence"/>
</dbReference>
<accession>A0A3P8AAE3</accession>
<reference evidence="4" key="2">
    <citation type="submission" date="2019-09" db="UniProtKB">
        <authorList>
            <consortium name="WormBaseParasite"/>
        </authorList>
    </citation>
    <scope>IDENTIFICATION</scope>
</reference>
<sequence length="81" mass="9259">MTDVRFVISTPNNRPRRSFSEIRDSAWTTLVKGPDILLILHTDDSEEEKGFVAEYREAPRGRIRPAPQLPKSVPNKEPISK</sequence>
<proteinExistence type="predicted"/>
<evidence type="ECO:0000256" key="1">
    <source>
        <dbReference type="SAM" id="MobiDB-lite"/>
    </source>
</evidence>
<dbReference type="OrthoDB" id="5871502at2759"/>
<evidence type="ECO:0000313" key="4">
    <source>
        <dbReference type="WBParaSite" id="HPBE_0000458201-mRNA-1"/>
    </source>
</evidence>
<gene>
    <name evidence="2" type="ORF">HPBE_LOCUS4583</name>
</gene>
<dbReference type="AlphaFoldDB" id="A0A183FE35"/>
<reference evidence="2 3" key="1">
    <citation type="submission" date="2018-11" db="EMBL/GenBank/DDBJ databases">
        <authorList>
            <consortium name="Pathogen Informatics"/>
        </authorList>
    </citation>
    <scope>NUCLEOTIDE SEQUENCE [LARGE SCALE GENOMIC DNA]</scope>
</reference>